<evidence type="ECO:0000256" key="2">
    <source>
        <dbReference type="SAM" id="Phobius"/>
    </source>
</evidence>
<feature type="compositionally biased region" description="Low complexity" evidence="1">
    <location>
        <begin position="18"/>
        <end position="49"/>
    </location>
</feature>
<reference evidence="4" key="1">
    <citation type="journal article" date="2019" name="Int. J. Syst. Evol. Microbiol.">
        <title>The Global Catalogue of Microorganisms (GCM) 10K type strain sequencing project: providing services to taxonomists for standard genome sequencing and annotation.</title>
        <authorList>
            <consortium name="The Broad Institute Genomics Platform"/>
            <consortium name="The Broad Institute Genome Sequencing Center for Infectious Disease"/>
            <person name="Wu L."/>
            <person name="Ma J."/>
        </authorList>
    </citation>
    <scope>NUCLEOTIDE SEQUENCE [LARGE SCALE GENOMIC DNA]</scope>
    <source>
        <strain evidence="4">JCM 9092</strain>
    </source>
</reference>
<keyword evidence="4" id="KW-1185">Reference proteome</keyword>
<keyword evidence="2" id="KW-0812">Transmembrane</keyword>
<dbReference type="Proteomes" id="UP001501637">
    <property type="component" value="Unassembled WGS sequence"/>
</dbReference>
<evidence type="ECO:0000256" key="1">
    <source>
        <dbReference type="SAM" id="MobiDB-lite"/>
    </source>
</evidence>
<proteinExistence type="predicted"/>
<keyword evidence="2" id="KW-0472">Membrane</keyword>
<evidence type="ECO:0000313" key="4">
    <source>
        <dbReference type="Proteomes" id="UP001501637"/>
    </source>
</evidence>
<feature type="transmembrane region" description="Helical" evidence="2">
    <location>
        <begin position="72"/>
        <end position="92"/>
    </location>
</feature>
<feature type="region of interest" description="Disordered" evidence="1">
    <location>
        <begin position="118"/>
        <end position="142"/>
    </location>
</feature>
<dbReference type="EMBL" id="BAAAUG010000025">
    <property type="protein sequence ID" value="GAA3094161.1"/>
    <property type="molecule type" value="Genomic_DNA"/>
</dbReference>
<comment type="caution">
    <text evidence="3">The sequence shown here is derived from an EMBL/GenBank/DDBJ whole genome shotgun (WGS) entry which is preliminary data.</text>
</comment>
<keyword evidence="2" id="KW-1133">Transmembrane helix</keyword>
<feature type="compositionally biased region" description="Pro residues" evidence="1">
    <location>
        <begin position="50"/>
        <end position="65"/>
    </location>
</feature>
<dbReference type="RefSeq" id="WP_344519950.1">
    <property type="nucleotide sequence ID" value="NZ_BAAAUG010000025.1"/>
</dbReference>
<gene>
    <name evidence="3" type="ORF">GCM10010449_17310</name>
</gene>
<name>A0ABP6MCW2_9ACTN</name>
<protein>
    <submittedName>
        <fullName evidence="3">Uncharacterized protein</fullName>
    </submittedName>
</protein>
<sequence>MSYNQPGPYGGQPPQQPGPYGQQGPYGSQQQPPAPQPGYGYPQQPQGPYGQPPHAPYGQVPPPSPQGGGKKAGFIVSAVVAVAAIGAGVWWFTAGKDSGSVADDGKTYKLTAPASVLGGEYKKDSSGSGGGMSSSDLKDLEKQGVSNPKDAYAAYNYGEGSTMKSLNYSGVYGEIDDPEKVVDAMFAEMEKNSGKPGGMKLIGSPEEFTPDGFENGIMKCQKAEFDMGDVSGDDDSMPNTFQTPLCVWGDHSTVAYAAYSDVASTASGKEIALENVASLVTNLRDDVRVEVK</sequence>
<organism evidence="3 4">
    <name type="scientific">Streptomyces rectiviolaceus</name>
    <dbReference type="NCBI Taxonomy" id="332591"/>
    <lineage>
        <taxon>Bacteria</taxon>
        <taxon>Bacillati</taxon>
        <taxon>Actinomycetota</taxon>
        <taxon>Actinomycetes</taxon>
        <taxon>Kitasatosporales</taxon>
        <taxon>Streptomycetaceae</taxon>
        <taxon>Streptomyces</taxon>
    </lineage>
</organism>
<accession>A0ABP6MCW2</accession>
<feature type="region of interest" description="Disordered" evidence="1">
    <location>
        <begin position="1"/>
        <end position="69"/>
    </location>
</feature>
<evidence type="ECO:0000313" key="3">
    <source>
        <dbReference type="EMBL" id="GAA3094161.1"/>
    </source>
</evidence>
<dbReference type="SUPFAM" id="SSF81995">
    <property type="entry name" value="beta-sandwich domain of Sec23/24"/>
    <property type="match status" value="1"/>
</dbReference>